<evidence type="ECO:0000313" key="2">
    <source>
        <dbReference type="Proteomes" id="UP001054837"/>
    </source>
</evidence>
<name>A0AAV4S0G4_9ARAC</name>
<evidence type="ECO:0000313" key="1">
    <source>
        <dbReference type="EMBL" id="GIY26586.1"/>
    </source>
</evidence>
<dbReference type="EMBL" id="BPLQ01006954">
    <property type="protein sequence ID" value="GIY26586.1"/>
    <property type="molecule type" value="Genomic_DNA"/>
</dbReference>
<accession>A0AAV4S0G4</accession>
<proteinExistence type="predicted"/>
<sequence>MLHDGQPKCSIPLCHENDTRPFVCAVPFQRRTAQRLQKEVSVFVGRCGWILGPELLEGKGGFLWKVIKIVVQMDDGVSFKEMVFRPFEAENAIRGANS</sequence>
<organism evidence="1 2">
    <name type="scientific">Caerostris darwini</name>
    <dbReference type="NCBI Taxonomy" id="1538125"/>
    <lineage>
        <taxon>Eukaryota</taxon>
        <taxon>Metazoa</taxon>
        <taxon>Ecdysozoa</taxon>
        <taxon>Arthropoda</taxon>
        <taxon>Chelicerata</taxon>
        <taxon>Arachnida</taxon>
        <taxon>Araneae</taxon>
        <taxon>Araneomorphae</taxon>
        <taxon>Entelegynae</taxon>
        <taxon>Araneoidea</taxon>
        <taxon>Araneidae</taxon>
        <taxon>Caerostris</taxon>
    </lineage>
</organism>
<keyword evidence="2" id="KW-1185">Reference proteome</keyword>
<dbReference type="AlphaFoldDB" id="A0AAV4S0G4"/>
<dbReference type="Proteomes" id="UP001054837">
    <property type="component" value="Unassembled WGS sequence"/>
</dbReference>
<gene>
    <name evidence="1" type="ORF">CDAR_313051</name>
</gene>
<comment type="caution">
    <text evidence="1">The sequence shown here is derived from an EMBL/GenBank/DDBJ whole genome shotgun (WGS) entry which is preliminary data.</text>
</comment>
<reference evidence="1 2" key="1">
    <citation type="submission" date="2021-06" db="EMBL/GenBank/DDBJ databases">
        <title>Caerostris darwini draft genome.</title>
        <authorList>
            <person name="Kono N."/>
            <person name="Arakawa K."/>
        </authorList>
    </citation>
    <scope>NUCLEOTIDE SEQUENCE [LARGE SCALE GENOMIC DNA]</scope>
</reference>
<protein>
    <submittedName>
        <fullName evidence="1">Uncharacterized protein</fullName>
    </submittedName>
</protein>